<dbReference type="Gene3D" id="3.40.1160.10">
    <property type="entry name" value="Acetylglutamate kinase-like"/>
    <property type="match status" value="1"/>
</dbReference>
<keyword evidence="7" id="KW-0067">ATP-binding</keyword>
<evidence type="ECO:0000256" key="2">
    <source>
        <dbReference type="ARBA" id="ARBA00022605"/>
    </source>
</evidence>
<dbReference type="CDD" id="cd04242">
    <property type="entry name" value="AAK_G5K_ProB"/>
    <property type="match status" value="1"/>
</dbReference>
<dbReference type="GO" id="GO:0005829">
    <property type="term" value="C:cytosol"/>
    <property type="evidence" value="ECO:0007669"/>
    <property type="project" value="TreeGrafter"/>
</dbReference>
<evidence type="ECO:0000256" key="5">
    <source>
        <dbReference type="ARBA" id="ARBA00022741"/>
    </source>
</evidence>
<dbReference type="InterPro" id="IPR001057">
    <property type="entry name" value="Glu/AcGlu_kinase"/>
</dbReference>
<keyword evidence="1" id="KW-0963">Cytoplasm</keyword>
<dbReference type="EMBL" id="UINC01173665">
    <property type="protein sequence ID" value="SVD79383.1"/>
    <property type="molecule type" value="Genomic_DNA"/>
</dbReference>
<dbReference type="PRINTS" id="PR00474">
    <property type="entry name" value="GLU5KINASE"/>
</dbReference>
<dbReference type="Pfam" id="PF00696">
    <property type="entry name" value="AA_kinase"/>
    <property type="match status" value="1"/>
</dbReference>
<dbReference type="GO" id="GO:0008652">
    <property type="term" value="P:amino acid biosynthetic process"/>
    <property type="evidence" value="ECO:0007669"/>
    <property type="project" value="UniProtKB-KW"/>
</dbReference>
<sequence>MSSQQKIYSARQAIIDARRVVVKVGSGILVDQDHRLDEERISALVEDLVALRDGGVQVVLVSSGAVAAGAPLMGLEKQDKTIPQKQACAALGQTRLMALYERLFSRHGYHAAQILLTQDDVRNRERYLNAKNTFQTLLSAGIVPVVNENDSVVVEEIKFGDNDNLSAQVAALVQADLLLLLSSVGGFYEKKLAEVEENEKPVAVVEQITEDHFRHTQDQETGNRITTGGMKSKLLAIQKAAEYGLPSIL</sequence>
<dbReference type="PANTHER" id="PTHR43654">
    <property type="entry name" value="GLUTAMATE 5-KINASE"/>
    <property type="match status" value="1"/>
</dbReference>
<keyword evidence="4" id="KW-0808">Transferase</keyword>
<feature type="domain" description="Aspartate/glutamate/uridylate kinase" evidence="8">
    <location>
        <begin position="19"/>
        <end position="245"/>
    </location>
</feature>
<organism evidence="9">
    <name type="scientific">marine metagenome</name>
    <dbReference type="NCBI Taxonomy" id="408172"/>
    <lineage>
        <taxon>unclassified sequences</taxon>
        <taxon>metagenomes</taxon>
        <taxon>ecological metagenomes</taxon>
    </lineage>
</organism>
<evidence type="ECO:0000256" key="4">
    <source>
        <dbReference type="ARBA" id="ARBA00022679"/>
    </source>
</evidence>
<dbReference type="InterPro" id="IPR041739">
    <property type="entry name" value="G5K_ProB"/>
</dbReference>
<dbReference type="InterPro" id="IPR005715">
    <property type="entry name" value="Glu_5kinase/COase_Synthase"/>
</dbReference>
<protein>
    <recommendedName>
        <fullName evidence="8">Aspartate/glutamate/uridylate kinase domain-containing protein</fullName>
    </recommendedName>
</protein>
<dbReference type="PIRSF" id="PIRSF000729">
    <property type="entry name" value="GK"/>
    <property type="match status" value="1"/>
</dbReference>
<reference evidence="9" key="1">
    <citation type="submission" date="2018-05" db="EMBL/GenBank/DDBJ databases">
        <authorList>
            <person name="Lanie J.A."/>
            <person name="Ng W.-L."/>
            <person name="Kazmierczak K.M."/>
            <person name="Andrzejewski T.M."/>
            <person name="Davidsen T.M."/>
            <person name="Wayne K.J."/>
            <person name="Tettelin H."/>
            <person name="Glass J.I."/>
            <person name="Rusch D."/>
            <person name="Podicherti R."/>
            <person name="Tsui H.-C.T."/>
            <person name="Winkler M.E."/>
        </authorList>
    </citation>
    <scope>NUCLEOTIDE SEQUENCE</scope>
</reference>
<dbReference type="InterPro" id="IPR001048">
    <property type="entry name" value="Asp/Glu/Uridylate_kinase"/>
</dbReference>
<gene>
    <name evidence="9" type="ORF">METZ01_LOCUS432237</name>
</gene>
<dbReference type="GO" id="GO:0004349">
    <property type="term" value="F:glutamate 5-kinase activity"/>
    <property type="evidence" value="ECO:0007669"/>
    <property type="project" value="InterPro"/>
</dbReference>
<evidence type="ECO:0000256" key="6">
    <source>
        <dbReference type="ARBA" id="ARBA00022777"/>
    </source>
</evidence>
<dbReference type="NCBIfam" id="TIGR01027">
    <property type="entry name" value="proB"/>
    <property type="match status" value="1"/>
</dbReference>
<dbReference type="InterPro" id="IPR036393">
    <property type="entry name" value="AceGlu_kinase-like_sf"/>
</dbReference>
<keyword evidence="6" id="KW-0418">Kinase</keyword>
<dbReference type="SUPFAM" id="SSF53633">
    <property type="entry name" value="Carbamate kinase-like"/>
    <property type="match status" value="1"/>
</dbReference>
<feature type="non-terminal residue" evidence="9">
    <location>
        <position position="249"/>
    </location>
</feature>
<keyword evidence="3" id="KW-0641">Proline biosynthesis</keyword>
<evidence type="ECO:0000256" key="1">
    <source>
        <dbReference type="ARBA" id="ARBA00022490"/>
    </source>
</evidence>
<evidence type="ECO:0000256" key="3">
    <source>
        <dbReference type="ARBA" id="ARBA00022650"/>
    </source>
</evidence>
<dbReference type="PANTHER" id="PTHR43654:SF1">
    <property type="entry name" value="ISOPENTENYL PHOSPHATE KINASE"/>
    <property type="match status" value="1"/>
</dbReference>
<accession>A0A382Y805</accession>
<dbReference type="HAMAP" id="MF_00456">
    <property type="entry name" value="ProB"/>
    <property type="match status" value="1"/>
</dbReference>
<dbReference type="AlphaFoldDB" id="A0A382Y805"/>
<dbReference type="InterPro" id="IPR011529">
    <property type="entry name" value="Glu_5kinase"/>
</dbReference>
<dbReference type="GO" id="GO:0005524">
    <property type="term" value="F:ATP binding"/>
    <property type="evidence" value="ECO:0007669"/>
    <property type="project" value="UniProtKB-KW"/>
</dbReference>
<proteinExistence type="inferred from homology"/>
<keyword evidence="2" id="KW-0028">Amino-acid biosynthesis</keyword>
<evidence type="ECO:0000313" key="9">
    <source>
        <dbReference type="EMBL" id="SVD79383.1"/>
    </source>
</evidence>
<keyword evidence="5" id="KW-0547">Nucleotide-binding</keyword>
<name>A0A382Y805_9ZZZZ</name>
<evidence type="ECO:0000256" key="7">
    <source>
        <dbReference type="ARBA" id="ARBA00022840"/>
    </source>
</evidence>
<dbReference type="FunFam" id="3.40.1160.10:FF:000006">
    <property type="entry name" value="Glutamate 5-kinase"/>
    <property type="match status" value="1"/>
</dbReference>
<evidence type="ECO:0000259" key="8">
    <source>
        <dbReference type="Pfam" id="PF00696"/>
    </source>
</evidence>